<accession>A0ABW1CVS9</accession>
<evidence type="ECO:0000256" key="3">
    <source>
        <dbReference type="ARBA" id="ARBA00022989"/>
    </source>
</evidence>
<keyword evidence="2" id="KW-0812">Transmembrane</keyword>
<proteinExistence type="predicted"/>
<dbReference type="Proteomes" id="UP001596058">
    <property type="component" value="Unassembled WGS sequence"/>
</dbReference>
<dbReference type="PANTHER" id="PTHR30168">
    <property type="entry name" value="PUTATIVE MEMBRANE PROTEIN YPFJ"/>
    <property type="match status" value="1"/>
</dbReference>
<keyword evidence="4" id="KW-0472">Membrane</keyword>
<evidence type="ECO:0000313" key="6">
    <source>
        <dbReference type="EMBL" id="MFC5829065.1"/>
    </source>
</evidence>
<dbReference type="EMBL" id="JBHSPA010000045">
    <property type="protein sequence ID" value="MFC5829065.1"/>
    <property type="molecule type" value="Genomic_DNA"/>
</dbReference>
<protein>
    <submittedName>
        <fullName evidence="6">Neutral zinc metallopeptidase</fullName>
    </submittedName>
</protein>
<keyword evidence="5" id="KW-0732">Signal</keyword>
<dbReference type="Pfam" id="PF04228">
    <property type="entry name" value="Zn_peptidase"/>
    <property type="match status" value="1"/>
</dbReference>
<evidence type="ECO:0000256" key="1">
    <source>
        <dbReference type="ARBA" id="ARBA00004167"/>
    </source>
</evidence>
<evidence type="ECO:0000256" key="5">
    <source>
        <dbReference type="SAM" id="SignalP"/>
    </source>
</evidence>
<evidence type="ECO:0000256" key="4">
    <source>
        <dbReference type="ARBA" id="ARBA00023136"/>
    </source>
</evidence>
<name>A0ABW1CVS9_9ACTN</name>
<feature type="chain" id="PRO_5045417874" evidence="5">
    <location>
        <begin position="25"/>
        <end position="249"/>
    </location>
</feature>
<organism evidence="6 7">
    <name type="scientific">Nonomuraea insulae</name>
    <dbReference type="NCBI Taxonomy" id="1616787"/>
    <lineage>
        <taxon>Bacteria</taxon>
        <taxon>Bacillati</taxon>
        <taxon>Actinomycetota</taxon>
        <taxon>Actinomycetes</taxon>
        <taxon>Streptosporangiales</taxon>
        <taxon>Streptosporangiaceae</taxon>
        <taxon>Nonomuraea</taxon>
    </lineage>
</organism>
<gene>
    <name evidence="6" type="ORF">ACFPZ3_34820</name>
</gene>
<comment type="caution">
    <text evidence="6">The sequence shown here is derived from an EMBL/GenBank/DDBJ whole genome shotgun (WGS) entry which is preliminary data.</text>
</comment>
<feature type="signal peptide" evidence="5">
    <location>
        <begin position="1"/>
        <end position="24"/>
    </location>
</feature>
<reference evidence="7" key="1">
    <citation type="journal article" date="2019" name="Int. J. Syst. Evol. Microbiol.">
        <title>The Global Catalogue of Microorganisms (GCM) 10K type strain sequencing project: providing services to taxonomists for standard genome sequencing and annotation.</title>
        <authorList>
            <consortium name="The Broad Institute Genomics Platform"/>
            <consortium name="The Broad Institute Genome Sequencing Center for Infectious Disease"/>
            <person name="Wu L."/>
            <person name="Ma J."/>
        </authorList>
    </citation>
    <scope>NUCLEOTIDE SEQUENCE [LARGE SCALE GENOMIC DNA]</scope>
    <source>
        <strain evidence="7">CCUG 53903</strain>
    </source>
</reference>
<keyword evidence="7" id="KW-1185">Reference proteome</keyword>
<sequence length="249" mass="26513">MRIPLIALAVCLAAGLLAPSPAGAATRIGQAGLLGATAGDVVAQTCEVPSIQAGSLASLKSFHKAMAGCADRFWAARFAAAGLAYSPPEITITTGSDSVCGSITSSGAQYCPDEHTIVIRIMKRDVRDPFRMNMAHSVAHEWGHHVQQLIGVLDAQSALYEPASEKARTLLSHRLEMQAECFAGVFYSATLKSIEPGIGWDEWLEAVRLADESDIHGKPVNLAFWQNRGYRGGATGFCDTWAAAKSKIK</sequence>
<evidence type="ECO:0000313" key="7">
    <source>
        <dbReference type="Proteomes" id="UP001596058"/>
    </source>
</evidence>
<dbReference type="PANTHER" id="PTHR30168:SF0">
    <property type="entry name" value="INNER MEMBRANE PROTEIN"/>
    <property type="match status" value="1"/>
</dbReference>
<comment type="subcellular location">
    <subcellularLocation>
        <location evidence="1">Membrane</location>
        <topology evidence="1">Single-pass membrane protein</topology>
    </subcellularLocation>
</comment>
<dbReference type="InterPro" id="IPR007343">
    <property type="entry name" value="Uncharacterised_pept_Zn_put"/>
</dbReference>
<keyword evidence="3" id="KW-1133">Transmembrane helix</keyword>
<evidence type="ECO:0000256" key="2">
    <source>
        <dbReference type="ARBA" id="ARBA00022692"/>
    </source>
</evidence>
<dbReference type="RefSeq" id="WP_379518561.1">
    <property type="nucleotide sequence ID" value="NZ_JBHSPA010000045.1"/>
</dbReference>